<evidence type="ECO:0000313" key="2">
    <source>
        <dbReference type="Proteomes" id="UP000006002"/>
    </source>
</evidence>
<reference evidence="1 2" key="2">
    <citation type="submission" date="2007-04" db="EMBL/GenBank/DDBJ databases">
        <title>Draft genome sequence of Ruminococcus obeum (ATCC 29174).</title>
        <authorList>
            <person name="Sudarsanam P."/>
            <person name="Ley R."/>
            <person name="Guruge J."/>
            <person name="Turnbaugh P.J."/>
            <person name="Mahowald M."/>
            <person name="Liep D."/>
            <person name="Gordon J."/>
        </authorList>
    </citation>
    <scope>NUCLEOTIDE SEQUENCE [LARGE SCALE GENOMIC DNA]</scope>
    <source>
        <strain evidence="1 2">ATCC 29174</strain>
    </source>
</reference>
<proteinExistence type="predicted"/>
<reference evidence="1 2" key="1">
    <citation type="submission" date="2007-03" db="EMBL/GenBank/DDBJ databases">
        <authorList>
            <person name="Fulton L."/>
            <person name="Clifton S."/>
            <person name="Fulton B."/>
            <person name="Xu J."/>
            <person name="Minx P."/>
            <person name="Pepin K.H."/>
            <person name="Johnson M."/>
            <person name="Thiruvilangam P."/>
            <person name="Bhonagiri V."/>
            <person name="Nash W.E."/>
            <person name="Mardis E.R."/>
            <person name="Wilson R.K."/>
        </authorList>
    </citation>
    <scope>NUCLEOTIDE SEQUENCE [LARGE SCALE GENOMIC DNA]</scope>
    <source>
        <strain evidence="1 2">ATCC 29174</strain>
    </source>
</reference>
<gene>
    <name evidence="1" type="ORF">RUMOBE_01579</name>
</gene>
<comment type="caution">
    <text evidence="1">The sequence shown here is derived from an EMBL/GenBank/DDBJ whole genome shotgun (WGS) entry which is preliminary data.</text>
</comment>
<evidence type="ECO:0000313" key="1">
    <source>
        <dbReference type="EMBL" id="EDM87769.1"/>
    </source>
</evidence>
<accession>A5ZRF1</accession>
<protein>
    <submittedName>
        <fullName evidence="1">Uncharacterized protein</fullName>
    </submittedName>
</protein>
<dbReference type="Proteomes" id="UP000006002">
    <property type="component" value="Unassembled WGS sequence"/>
</dbReference>
<sequence length="36" mass="4210">MKKDSKESSVTVHEVNSNEFIGKQEESLEKRVSYCY</sequence>
<dbReference type="AlphaFoldDB" id="A5ZRF1"/>
<organism evidence="1 2">
    <name type="scientific">Blautia obeum ATCC 29174</name>
    <dbReference type="NCBI Taxonomy" id="411459"/>
    <lineage>
        <taxon>Bacteria</taxon>
        <taxon>Bacillati</taxon>
        <taxon>Bacillota</taxon>
        <taxon>Clostridia</taxon>
        <taxon>Lachnospirales</taxon>
        <taxon>Lachnospiraceae</taxon>
        <taxon>Blautia</taxon>
    </lineage>
</organism>
<name>A5ZRF1_9FIRM</name>
<dbReference type="EMBL" id="AAVO02000005">
    <property type="protein sequence ID" value="EDM87769.1"/>
    <property type="molecule type" value="Genomic_DNA"/>
</dbReference>
<dbReference type="HOGENOM" id="CLU_3354877_0_0_9"/>